<dbReference type="NCBIfam" id="TIGR00484">
    <property type="entry name" value="EF-G"/>
    <property type="match status" value="1"/>
</dbReference>
<keyword evidence="3 7" id="KW-0251">Elongation factor</keyword>
<dbReference type="CDD" id="cd03713">
    <property type="entry name" value="EFG_mtEFG_C"/>
    <property type="match status" value="1"/>
</dbReference>
<comment type="similarity">
    <text evidence="1 7">Belongs to the TRAFAC class translation factor GTPase superfamily. Classic translation factor GTPase family. EF-G/EF-2 subfamily.</text>
</comment>
<dbReference type="SMART" id="SM00838">
    <property type="entry name" value="EFG_C"/>
    <property type="match status" value="1"/>
</dbReference>
<dbReference type="PROSITE" id="PS00301">
    <property type="entry name" value="G_TR_1"/>
    <property type="match status" value="1"/>
</dbReference>
<dbReference type="GO" id="GO:0005525">
    <property type="term" value="F:GTP binding"/>
    <property type="evidence" value="ECO:0007669"/>
    <property type="project" value="UniProtKB-UniRule"/>
</dbReference>
<dbReference type="GO" id="GO:0032790">
    <property type="term" value="P:ribosome disassembly"/>
    <property type="evidence" value="ECO:0007669"/>
    <property type="project" value="TreeGrafter"/>
</dbReference>
<dbReference type="SUPFAM" id="SSF54211">
    <property type="entry name" value="Ribosomal protein S5 domain 2-like"/>
    <property type="match status" value="1"/>
</dbReference>
<dbReference type="HAMAP" id="MF_00054_B">
    <property type="entry name" value="EF_G_EF_2_B"/>
    <property type="match status" value="1"/>
</dbReference>
<dbReference type="InterPro" id="IPR027417">
    <property type="entry name" value="P-loop_NTPase"/>
</dbReference>
<dbReference type="PANTHER" id="PTHR43261">
    <property type="entry name" value="TRANSLATION ELONGATION FACTOR G-RELATED"/>
    <property type="match status" value="1"/>
</dbReference>
<dbReference type="SMART" id="SM00889">
    <property type="entry name" value="EFG_IV"/>
    <property type="match status" value="1"/>
</dbReference>
<dbReference type="GO" id="GO:0005737">
    <property type="term" value="C:cytoplasm"/>
    <property type="evidence" value="ECO:0007669"/>
    <property type="project" value="UniProtKB-SubCell"/>
</dbReference>
<reference evidence="10 11" key="1">
    <citation type="journal article" date="2019" name="Emerg. Microbes Infect.">
        <title>Comprehensive subspecies identification of 175 nontuberculous mycobacteria species based on 7547 genomic profiles.</title>
        <authorList>
            <person name="Matsumoto Y."/>
            <person name="Kinjo T."/>
            <person name="Motooka D."/>
            <person name="Nabeya D."/>
            <person name="Jung N."/>
            <person name="Uechi K."/>
            <person name="Horii T."/>
            <person name="Iida T."/>
            <person name="Fujita J."/>
            <person name="Nakamura S."/>
        </authorList>
    </citation>
    <scope>NUCLEOTIDE SEQUENCE [LARGE SCALE GENOMIC DNA]</scope>
    <source>
        <strain evidence="10 11">JCM 17783</strain>
    </source>
</reference>
<evidence type="ECO:0000313" key="11">
    <source>
        <dbReference type="Proteomes" id="UP000467130"/>
    </source>
</evidence>
<dbReference type="Gene3D" id="2.40.30.10">
    <property type="entry name" value="Translation factors"/>
    <property type="match status" value="1"/>
</dbReference>
<organism evidence="10 11">
    <name type="scientific">Mycobacterium stomatepiae</name>
    <dbReference type="NCBI Taxonomy" id="470076"/>
    <lineage>
        <taxon>Bacteria</taxon>
        <taxon>Bacillati</taxon>
        <taxon>Actinomycetota</taxon>
        <taxon>Actinomycetes</taxon>
        <taxon>Mycobacteriales</taxon>
        <taxon>Mycobacteriaceae</taxon>
        <taxon>Mycobacterium</taxon>
        <taxon>Mycobacterium simiae complex</taxon>
    </lineage>
</organism>
<dbReference type="InterPro" id="IPR004540">
    <property type="entry name" value="Transl_elong_EFG/EF2"/>
</dbReference>
<dbReference type="GO" id="GO:0003924">
    <property type="term" value="F:GTPase activity"/>
    <property type="evidence" value="ECO:0007669"/>
    <property type="project" value="InterPro"/>
</dbReference>
<name>A0A7I7Q8Y2_9MYCO</name>
<dbReference type="PRINTS" id="PR00315">
    <property type="entry name" value="ELONGATNFCT"/>
</dbReference>
<dbReference type="Gene3D" id="3.40.50.300">
    <property type="entry name" value="P-loop containing nucleotide triphosphate hydrolases"/>
    <property type="match status" value="1"/>
</dbReference>
<evidence type="ECO:0000256" key="4">
    <source>
        <dbReference type="ARBA" id="ARBA00022917"/>
    </source>
</evidence>
<dbReference type="FunFam" id="3.30.230.10:FF:000003">
    <property type="entry name" value="Elongation factor G"/>
    <property type="match status" value="1"/>
</dbReference>
<keyword evidence="5 7" id="KW-0342">GTP-binding</keyword>
<dbReference type="Pfam" id="PF03144">
    <property type="entry name" value="GTP_EFTU_D2"/>
    <property type="match status" value="1"/>
</dbReference>
<dbReference type="Gene3D" id="3.30.70.870">
    <property type="entry name" value="Elongation Factor G (Translational Gtpase), domain 3"/>
    <property type="match status" value="1"/>
</dbReference>
<keyword evidence="7" id="KW-0963">Cytoplasm</keyword>
<feature type="binding site" evidence="7">
    <location>
        <begin position="20"/>
        <end position="27"/>
    </location>
    <ligand>
        <name>GTP</name>
        <dbReference type="ChEBI" id="CHEBI:37565"/>
    </ligand>
</feature>
<dbReference type="KEGG" id="msto:MSTO_29580"/>
<accession>A0A7I7Q8Y2</accession>
<dbReference type="InterPro" id="IPR020568">
    <property type="entry name" value="Ribosomal_Su5_D2-typ_SF"/>
</dbReference>
<dbReference type="PROSITE" id="PS51722">
    <property type="entry name" value="G_TR_2"/>
    <property type="match status" value="1"/>
</dbReference>
<feature type="binding site" evidence="7">
    <location>
        <begin position="138"/>
        <end position="141"/>
    </location>
    <ligand>
        <name>GTP</name>
        <dbReference type="ChEBI" id="CHEBI:37565"/>
    </ligand>
</feature>
<proteinExistence type="inferred from homology"/>
<comment type="function">
    <text evidence="6 7">Catalyzes the GTP-dependent ribosomal translocation step during translation elongation. During this step, the ribosome changes from the pre-translocational (PRE) to the post-translocational (POST) state as the newly formed A-site-bound peptidyl-tRNA and P-site-bound deacylated tRNA move to the P and E sites, respectively. Catalyzes the coordinated movement of the two tRNA molecules, the mRNA and conformational changes in the ribosome.</text>
</comment>
<dbReference type="InterPro" id="IPR031157">
    <property type="entry name" value="G_TR_CS"/>
</dbReference>
<dbReference type="InterPro" id="IPR005225">
    <property type="entry name" value="Small_GTP-bd"/>
</dbReference>
<dbReference type="InterPro" id="IPR000795">
    <property type="entry name" value="T_Tr_GTP-bd_dom"/>
</dbReference>
<dbReference type="FunFam" id="2.40.30.10:FF:000006">
    <property type="entry name" value="Elongation factor G"/>
    <property type="match status" value="1"/>
</dbReference>
<dbReference type="InterPro" id="IPR009000">
    <property type="entry name" value="Transl_B-barrel_sf"/>
</dbReference>
<dbReference type="RefSeq" id="WP_163790665.1">
    <property type="nucleotide sequence ID" value="NZ_AP022587.1"/>
</dbReference>
<feature type="binding site" evidence="7">
    <location>
        <begin position="84"/>
        <end position="88"/>
    </location>
    <ligand>
        <name>GTP</name>
        <dbReference type="ChEBI" id="CHEBI:37565"/>
    </ligand>
</feature>
<evidence type="ECO:0000256" key="2">
    <source>
        <dbReference type="ARBA" id="ARBA00022741"/>
    </source>
</evidence>
<dbReference type="AlphaFoldDB" id="A0A7I7Q8Y2"/>
<dbReference type="CDD" id="cd16262">
    <property type="entry name" value="EFG_III"/>
    <property type="match status" value="1"/>
</dbReference>
<gene>
    <name evidence="7 10" type="primary">fusA</name>
    <name evidence="10" type="ORF">MSTO_29580</name>
</gene>
<dbReference type="InterPro" id="IPR035649">
    <property type="entry name" value="EFG_V"/>
</dbReference>
<keyword evidence="4 7" id="KW-0648">Protein biosynthesis</keyword>
<evidence type="ECO:0000256" key="3">
    <source>
        <dbReference type="ARBA" id="ARBA00022768"/>
    </source>
</evidence>
<dbReference type="SUPFAM" id="SSF54980">
    <property type="entry name" value="EF-G C-terminal domain-like"/>
    <property type="match status" value="2"/>
</dbReference>
<keyword evidence="11" id="KW-1185">Reference proteome</keyword>
<dbReference type="CDD" id="cd01886">
    <property type="entry name" value="EF-G"/>
    <property type="match status" value="1"/>
</dbReference>
<dbReference type="InterPro" id="IPR014721">
    <property type="entry name" value="Ribsml_uS5_D2-typ_fold_subgr"/>
</dbReference>
<dbReference type="Gene3D" id="3.30.70.240">
    <property type="match status" value="1"/>
</dbReference>
<dbReference type="InterPro" id="IPR041095">
    <property type="entry name" value="EFG_II"/>
</dbReference>
<dbReference type="Pfam" id="PF00679">
    <property type="entry name" value="EFG_C"/>
    <property type="match status" value="1"/>
</dbReference>
<dbReference type="Pfam" id="PF14492">
    <property type="entry name" value="EFG_III"/>
    <property type="match status" value="1"/>
</dbReference>
<evidence type="ECO:0000256" key="5">
    <source>
        <dbReference type="ARBA" id="ARBA00023134"/>
    </source>
</evidence>
<evidence type="ECO:0000256" key="1">
    <source>
        <dbReference type="ARBA" id="ARBA00005870"/>
    </source>
</evidence>
<evidence type="ECO:0000313" key="10">
    <source>
        <dbReference type="EMBL" id="BBY22753.1"/>
    </source>
</evidence>
<dbReference type="CDD" id="cd04088">
    <property type="entry name" value="EFG_mtEFG_II"/>
    <property type="match status" value="1"/>
</dbReference>
<evidence type="ECO:0000256" key="7">
    <source>
        <dbReference type="HAMAP-Rule" id="MF_00054"/>
    </source>
</evidence>
<dbReference type="SUPFAM" id="SSF52540">
    <property type="entry name" value="P-loop containing nucleoside triphosphate hydrolases"/>
    <property type="match status" value="1"/>
</dbReference>
<dbReference type="PANTHER" id="PTHR43261:SF1">
    <property type="entry name" value="RIBOSOME-RELEASING FACTOR 2, MITOCHONDRIAL"/>
    <property type="match status" value="1"/>
</dbReference>
<dbReference type="InterPro" id="IPR047872">
    <property type="entry name" value="EFG_IV"/>
</dbReference>
<dbReference type="CDD" id="cd01434">
    <property type="entry name" value="EFG_mtEFG1_IV"/>
    <property type="match status" value="1"/>
</dbReference>
<evidence type="ECO:0000256" key="8">
    <source>
        <dbReference type="NCBIfam" id="TIGR00484"/>
    </source>
</evidence>
<keyword evidence="2 7" id="KW-0547">Nucleotide-binding</keyword>
<dbReference type="FunFam" id="3.30.70.240:FF:000001">
    <property type="entry name" value="Elongation factor G"/>
    <property type="match status" value="1"/>
</dbReference>
<dbReference type="SUPFAM" id="SSF50447">
    <property type="entry name" value="Translation proteins"/>
    <property type="match status" value="1"/>
</dbReference>
<dbReference type="NCBIfam" id="NF009381">
    <property type="entry name" value="PRK12740.1-5"/>
    <property type="match status" value="1"/>
</dbReference>
<dbReference type="InterPro" id="IPR000640">
    <property type="entry name" value="EFG_V-like"/>
</dbReference>
<dbReference type="Gene3D" id="3.30.230.10">
    <property type="match status" value="1"/>
</dbReference>
<feature type="domain" description="Tr-type G" evidence="9">
    <location>
        <begin position="11"/>
        <end position="287"/>
    </location>
</feature>
<dbReference type="Pfam" id="PF03764">
    <property type="entry name" value="EFG_IV"/>
    <property type="match status" value="1"/>
</dbReference>
<evidence type="ECO:0000259" key="9">
    <source>
        <dbReference type="PROSITE" id="PS51722"/>
    </source>
</evidence>
<protein>
    <recommendedName>
        <fullName evidence="7 8">Elongation factor G</fullName>
        <shortName evidence="7">EF-G</shortName>
    </recommendedName>
</protein>
<dbReference type="Pfam" id="PF00009">
    <property type="entry name" value="GTP_EFTU"/>
    <property type="match status" value="1"/>
</dbReference>
<dbReference type="FunFam" id="3.30.70.870:FF:000001">
    <property type="entry name" value="Elongation factor G"/>
    <property type="match status" value="1"/>
</dbReference>
<comment type="subcellular location">
    <subcellularLocation>
        <location evidence="7">Cytoplasm</location>
    </subcellularLocation>
</comment>
<dbReference type="InterPro" id="IPR035647">
    <property type="entry name" value="EFG_III/V"/>
</dbReference>
<dbReference type="Proteomes" id="UP000467130">
    <property type="component" value="Chromosome"/>
</dbReference>
<evidence type="ECO:0000256" key="6">
    <source>
        <dbReference type="ARBA" id="ARBA00024731"/>
    </source>
</evidence>
<dbReference type="GO" id="GO:0003746">
    <property type="term" value="F:translation elongation factor activity"/>
    <property type="evidence" value="ECO:0007669"/>
    <property type="project" value="UniProtKB-UniRule"/>
</dbReference>
<dbReference type="InterPro" id="IPR004161">
    <property type="entry name" value="EFTu-like_2"/>
</dbReference>
<dbReference type="FunFam" id="3.40.50.300:FF:000029">
    <property type="entry name" value="Elongation factor G"/>
    <property type="match status" value="1"/>
</dbReference>
<dbReference type="InterPro" id="IPR009022">
    <property type="entry name" value="EFG_III"/>
</dbReference>
<dbReference type="NCBIfam" id="TIGR00231">
    <property type="entry name" value="small_GTP"/>
    <property type="match status" value="1"/>
</dbReference>
<sequence length="701" mass="77166">MAQKDVLTDLTKVRNIGIMAHIDAGKTTTTERILYYTGISYKIGEVHDGAATMDWMEQEQERGITITSAATTCFWNDNQINIIDTPGHVDFTVEVERSLRVLDGAVAVFDGKEGVEPQSEQVWRQADKYDVPRICFVNKMDKIGADFYFSVRTMEERLGANVIPIQLPVGSEGDFEGVVDLVEMKAKVWRGETKLGETYETIDIPAELQEKADEYRTKLLEAVAETDEALLEKYLGGEELSVAEIKGAIRKLTISSEAYPVLCGSAFKNKGVQPMLDAVIDYLPSPLDVPPAIGHAPGKEDEEITRNPSTDEPFSALAFKVATHPFFGKLTYVRVYSGKVDSGSQVINATKGKKERLGKLFQMHSNKENPVETASAGHIYAVIGLKDTTTGDTLSDPNQQIVLESMTFPDPVIEVAIEPKTKSDQEKLSLSIQKLAEEDPTFKVHQDAETGQTVIGGMGELHLDILVDRMRREFKVEANVGKPQVAYKETIRRIAEKVEFTHKKQTGGSGQFAKVLINLEPFTGEDGATYEFENKVTGGRIPREYIPSVDAGAQDAMQYGVLAGYPLVNLKVTLLDGAYHEVDSSEMAFKIAGSQVLKKAAQQAQPVILEPIMAVEVTTPEDYMGDVIGDLNSRRGQIQAMEERAGARVVRAHVPLSEMFGYVGDLRSKTQGRANYSMVFDSYAEVPANVSKEIIAKATGE</sequence>
<dbReference type="InterPro" id="IPR005517">
    <property type="entry name" value="Transl_elong_EFG/EF2_IV"/>
</dbReference>
<dbReference type="EMBL" id="AP022587">
    <property type="protein sequence ID" value="BBY22753.1"/>
    <property type="molecule type" value="Genomic_DNA"/>
</dbReference>